<sequence>MVRKCTERSVFVTQVTRSSPGTQGGGRQESATTLLHSIPCRPCLSPTVADAGDDGTTSDEQFDALSAAREGSDWYRNEGFGHVAPEIVATCDHYTVPQPQILVSFLDTHRPAPGR</sequence>
<proteinExistence type="predicted"/>
<evidence type="ECO:0000313" key="2">
    <source>
        <dbReference type="Proteomes" id="UP000247696"/>
    </source>
</evidence>
<gene>
    <name evidence="1" type="ORF">Csp1_24740</name>
</gene>
<dbReference type="KEGG" id="cpre:Csp1_24740"/>
<keyword evidence="2" id="KW-1185">Reference proteome</keyword>
<protein>
    <submittedName>
        <fullName evidence="1">Uncharacterized protein</fullName>
    </submittedName>
</protein>
<accession>A0A2Z3YQL0</accession>
<dbReference type="EMBL" id="CP024988">
    <property type="protein sequence ID" value="AWT27222.1"/>
    <property type="molecule type" value="Genomic_DNA"/>
</dbReference>
<dbReference type="AlphaFoldDB" id="A0A2Z3YQL0"/>
<dbReference type="Proteomes" id="UP000247696">
    <property type="component" value="Chromosome"/>
</dbReference>
<name>A0A2Z3YQL0_9CORY</name>
<reference evidence="2" key="1">
    <citation type="submission" date="2017-11" db="EMBL/GenBank/DDBJ databases">
        <title>Otitis media/interna in a cat caused by the recently described species Corynebacterium provencense.</title>
        <authorList>
            <person name="Kittl S."/>
            <person name="Brodard I."/>
            <person name="Rychener L."/>
            <person name="Jores J."/>
            <person name="Roosje P."/>
            <person name="Gobeli Brawand S."/>
        </authorList>
    </citation>
    <scope>NUCLEOTIDE SEQUENCE [LARGE SCALE GENOMIC DNA]</scope>
    <source>
        <strain evidence="2">17KM38</strain>
    </source>
</reference>
<organism evidence="1 2">
    <name type="scientific">Corynebacterium provencense</name>
    <dbReference type="NCBI Taxonomy" id="1737425"/>
    <lineage>
        <taxon>Bacteria</taxon>
        <taxon>Bacillati</taxon>
        <taxon>Actinomycetota</taxon>
        <taxon>Actinomycetes</taxon>
        <taxon>Mycobacteriales</taxon>
        <taxon>Corynebacteriaceae</taxon>
        <taxon>Corynebacterium</taxon>
    </lineage>
</organism>
<evidence type="ECO:0000313" key="1">
    <source>
        <dbReference type="EMBL" id="AWT27222.1"/>
    </source>
</evidence>